<dbReference type="AlphaFoldDB" id="A0A937X418"/>
<organism evidence="2 3">
    <name type="scientific">Candidatus Tanganyikabacteria bacterium</name>
    <dbReference type="NCBI Taxonomy" id="2961651"/>
    <lineage>
        <taxon>Bacteria</taxon>
        <taxon>Bacillati</taxon>
        <taxon>Candidatus Sericytochromatia</taxon>
        <taxon>Candidatus Tanganyikabacteria</taxon>
    </lineage>
</organism>
<evidence type="ECO:0000313" key="2">
    <source>
        <dbReference type="EMBL" id="MBM3273780.1"/>
    </source>
</evidence>
<evidence type="ECO:0000313" key="3">
    <source>
        <dbReference type="Proteomes" id="UP000703893"/>
    </source>
</evidence>
<sequence length="64" mass="6709">MAVVAVFWCLLIVALGMQPPCDKAIWIVGSTVGALAISWFGYARDRFAGPPEGGVIASRQDATG</sequence>
<protein>
    <submittedName>
        <fullName evidence="2">Uncharacterized protein</fullName>
    </submittedName>
</protein>
<keyword evidence="1" id="KW-0812">Transmembrane</keyword>
<name>A0A937X418_9BACT</name>
<feature type="transmembrane region" description="Helical" evidence="1">
    <location>
        <begin position="26"/>
        <end position="43"/>
    </location>
</feature>
<keyword evidence="1" id="KW-1133">Transmembrane helix</keyword>
<reference evidence="2 3" key="1">
    <citation type="submission" date="2019-03" db="EMBL/GenBank/DDBJ databases">
        <title>Lake Tanganyika Metagenome-Assembled Genomes (MAGs).</title>
        <authorList>
            <person name="Tran P."/>
        </authorList>
    </citation>
    <scope>NUCLEOTIDE SEQUENCE [LARGE SCALE GENOMIC DNA]</scope>
    <source>
        <strain evidence="2">K_DeepCast_65m_m2_236</strain>
    </source>
</reference>
<keyword evidence="1" id="KW-0472">Membrane</keyword>
<comment type="caution">
    <text evidence="2">The sequence shown here is derived from an EMBL/GenBank/DDBJ whole genome shotgun (WGS) entry which is preliminary data.</text>
</comment>
<dbReference type="EMBL" id="VGJX01000047">
    <property type="protein sequence ID" value="MBM3273780.1"/>
    <property type="molecule type" value="Genomic_DNA"/>
</dbReference>
<accession>A0A937X418</accession>
<gene>
    <name evidence="2" type="ORF">FJZ00_01405</name>
</gene>
<proteinExistence type="predicted"/>
<evidence type="ECO:0000256" key="1">
    <source>
        <dbReference type="SAM" id="Phobius"/>
    </source>
</evidence>
<dbReference type="Proteomes" id="UP000703893">
    <property type="component" value="Unassembled WGS sequence"/>
</dbReference>